<evidence type="ECO:0000313" key="1">
    <source>
        <dbReference type="EMBL" id="PXF59633.1"/>
    </source>
</evidence>
<name>A0AC61L1E8_9EURY</name>
<accession>A0AC61L1E8</accession>
<reference evidence="1" key="1">
    <citation type="submission" date="2018-01" db="EMBL/GenBank/DDBJ databases">
        <authorList>
            <person name="Krukenberg V."/>
        </authorList>
    </citation>
    <scope>NUCLEOTIDE SEQUENCE</scope>
    <source>
        <strain evidence="1">E20ANME2</strain>
    </source>
</reference>
<organism evidence="1 2">
    <name type="scientific">Candidatus Methanogaster sp</name>
    <dbReference type="NCBI Taxonomy" id="3386292"/>
    <lineage>
        <taxon>Archaea</taxon>
        <taxon>Methanobacteriati</taxon>
        <taxon>Methanobacteriota</taxon>
        <taxon>Stenosarchaea group</taxon>
        <taxon>Methanomicrobia</taxon>
        <taxon>Methanosarcinales</taxon>
        <taxon>ANME-2 cluster</taxon>
        <taxon>Candidatus Methanogasteraceae</taxon>
        <taxon>Candidatus Methanogaster</taxon>
    </lineage>
</organism>
<dbReference type="EMBL" id="PQXF01000023">
    <property type="protein sequence ID" value="PXF59633.1"/>
    <property type="molecule type" value="Genomic_DNA"/>
</dbReference>
<sequence>MTDAIQDYIPIVVMLILALIIPFVILFIVKQITPRNPARFKNTTYEGGKDPIGEAQVRFNVSYYLLAIVFVLFDVEVLFLYPWAVCYKNSVVLGEIPGFTLLAVGAMTIFLIIALVIGDIYAWKKGAFTWMR</sequence>
<gene>
    <name evidence="1" type="ORF">C4B59_11130</name>
</gene>
<proteinExistence type="predicted"/>
<protein>
    <submittedName>
        <fullName evidence="1">NAD(P)H-quinone oxidoreductase subunit 3</fullName>
    </submittedName>
</protein>
<dbReference type="Proteomes" id="UP000248329">
    <property type="component" value="Unassembled WGS sequence"/>
</dbReference>
<comment type="caution">
    <text evidence="1">The sequence shown here is derived from an EMBL/GenBank/DDBJ whole genome shotgun (WGS) entry which is preliminary data.</text>
</comment>
<evidence type="ECO:0000313" key="2">
    <source>
        <dbReference type="Proteomes" id="UP000248329"/>
    </source>
</evidence>